<name>A0A0C9TU35_PAXIN</name>
<dbReference type="InterPro" id="IPR027417">
    <property type="entry name" value="P-loop_NTPase"/>
</dbReference>
<protein>
    <recommendedName>
        <fullName evidence="2">Helicase C-terminal domain-containing protein</fullName>
    </recommendedName>
</protein>
<feature type="region of interest" description="Disordered" evidence="1">
    <location>
        <begin position="338"/>
        <end position="372"/>
    </location>
</feature>
<accession>A0A0C9TU35</accession>
<dbReference type="CDD" id="cd18785">
    <property type="entry name" value="SF2_C"/>
    <property type="match status" value="1"/>
</dbReference>
<evidence type="ECO:0000256" key="1">
    <source>
        <dbReference type="SAM" id="MobiDB-lite"/>
    </source>
</evidence>
<feature type="compositionally biased region" description="Basic and acidic residues" evidence="1">
    <location>
        <begin position="338"/>
        <end position="350"/>
    </location>
</feature>
<evidence type="ECO:0000313" key="4">
    <source>
        <dbReference type="Proteomes" id="UP000053647"/>
    </source>
</evidence>
<dbReference type="HOGENOM" id="CLU_683521_0_0_1"/>
<reference evidence="4" key="2">
    <citation type="submission" date="2015-01" db="EMBL/GenBank/DDBJ databases">
        <title>Evolutionary Origins and Diversification of the Mycorrhizal Mutualists.</title>
        <authorList>
            <consortium name="DOE Joint Genome Institute"/>
            <consortium name="Mycorrhizal Genomics Consortium"/>
            <person name="Kohler A."/>
            <person name="Kuo A."/>
            <person name="Nagy L.G."/>
            <person name="Floudas D."/>
            <person name="Copeland A."/>
            <person name="Barry K.W."/>
            <person name="Cichocki N."/>
            <person name="Veneault-Fourrey C."/>
            <person name="LaButti K."/>
            <person name="Lindquist E.A."/>
            <person name="Lipzen A."/>
            <person name="Lundell T."/>
            <person name="Morin E."/>
            <person name="Murat C."/>
            <person name="Riley R."/>
            <person name="Ohm R."/>
            <person name="Sun H."/>
            <person name="Tunlid A."/>
            <person name="Henrissat B."/>
            <person name="Grigoriev I.V."/>
            <person name="Hibbett D.S."/>
            <person name="Martin F."/>
        </authorList>
    </citation>
    <scope>NUCLEOTIDE SEQUENCE [LARGE SCALE GENOMIC DNA]</scope>
    <source>
        <strain evidence="4">ATCC 200175</strain>
    </source>
</reference>
<dbReference type="EMBL" id="KN819398">
    <property type="protein sequence ID" value="KIJ10721.1"/>
    <property type="molecule type" value="Genomic_DNA"/>
</dbReference>
<dbReference type="SUPFAM" id="SSF52540">
    <property type="entry name" value="P-loop containing nucleoside triphosphate hydrolases"/>
    <property type="match status" value="1"/>
</dbReference>
<dbReference type="Proteomes" id="UP000053647">
    <property type="component" value="Unassembled WGS sequence"/>
</dbReference>
<dbReference type="PROSITE" id="PS51194">
    <property type="entry name" value="HELICASE_CTER"/>
    <property type="match status" value="1"/>
</dbReference>
<keyword evidence="4" id="KW-1185">Reference proteome</keyword>
<dbReference type="AlphaFoldDB" id="A0A0C9TU35"/>
<dbReference type="Gene3D" id="3.40.50.300">
    <property type="entry name" value="P-loop containing nucleotide triphosphate hydrolases"/>
    <property type="match status" value="1"/>
</dbReference>
<organism evidence="3 4">
    <name type="scientific">Paxillus involutus ATCC 200175</name>
    <dbReference type="NCBI Taxonomy" id="664439"/>
    <lineage>
        <taxon>Eukaryota</taxon>
        <taxon>Fungi</taxon>
        <taxon>Dikarya</taxon>
        <taxon>Basidiomycota</taxon>
        <taxon>Agaricomycotina</taxon>
        <taxon>Agaricomycetes</taxon>
        <taxon>Agaricomycetidae</taxon>
        <taxon>Boletales</taxon>
        <taxon>Paxilineae</taxon>
        <taxon>Paxillaceae</taxon>
        <taxon>Paxillus</taxon>
    </lineage>
</organism>
<gene>
    <name evidence="3" type="ORF">PAXINDRAFT_16332</name>
</gene>
<evidence type="ECO:0000259" key="2">
    <source>
        <dbReference type="PROSITE" id="PS51194"/>
    </source>
</evidence>
<dbReference type="InterPro" id="IPR001650">
    <property type="entry name" value="Helicase_C-like"/>
</dbReference>
<proteinExistence type="predicted"/>
<reference evidence="3 4" key="1">
    <citation type="submission" date="2014-06" db="EMBL/GenBank/DDBJ databases">
        <authorList>
            <consortium name="DOE Joint Genome Institute"/>
            <person name="Kuo A."/>
            <person name="Kohler A."/>
            <person name="Nagy L.G."/>
            <person name="Floudas D."/>
            <person name="Copeland A."/>
            <person name="Barry K.W."/>
            <person name="Cichocki N."/>
            <person name="Veneault-Fourrey C."/>
            <person name="LaButti K."/>
            <person name="Lindquist E.A."/>
            <person name="Lipzen A."/>
            <person name="Lundell T."/>
            <person name="Morin E."/>
            <person name="Murat C."/>
            <person name="Sun H."/>
            <person name="Tunlid A."/>
            <person name="Henrissat B."/>
            <person name="Grigoriev I.V."/>
            <person name="Hibbett D.S."/>
            <person name="Martin F."/>
            <person name="Nordberg H.P."/>
            <person name="Cantor M.N."/>
            <person name="Hua S.X."/>
        </authorList>
    </citation>
    <scope>NUCLEOTIDE SEQUENCE [LARGE SCALE GENOMIC DNA]</scope>
    <source>
        <strain evidence="3 4">ATCC 200175</strain>
    </source>
</reference>
<evidence type="ECO:0000313" key="3">
    <source>
        <dbReference type="EMBL" id="KIJ10721.1"/>
    </source>
</evidence>
<dbReference type="Pfam" id="PF00271">
    <property type="entry name" value="Helicase_C"/>
    <property type="match status" value="1"/>
</dbReference>
<dbReference type="OrthoDB" id="3269685at2759"/>
<feature type="domain" description="Helicase C-terminal" evidence="2">
    <location>
        <begin position="8"/>
        <end position="170"/>
    </location>
</feature>
<sequence>MTSLRFLELRWLLQAEGGVVVFCRTIAFGFRVAAYLYHEAKKSLCAKQVRMFNSLNWSSYNAATLAFLNDNPAAQIIVATDTLSVGFDSPNIKTVVIFGETMDTDDYLQKVGCIRISRPAQSSQLFSASAITYLSRMAVANAKIVLEGKTKPVKSSHASPKVPQLSTNMARLIVAPCKVEELNKTYDNPISDIPCTCSTCSMISPPSCRSAQCSCTGCSPEPHEETPHTAKKQSTKGLARLSAEEKQHGQDVLTKLRDRLWQAAMLYSLPPTVVMPDTTISHILSHHKKVHHLGDLQQLTLNPHLVHHQKELLPTVLQLQNDFKEIWVQKKAKRMGEGRARGSVVDKGDSSEEVLGESDKSELDESDQAEPDIIVPEGFYSKLDDLEAKSVDVVPRITVEIRI</sequence>